<evidence type="ECO:0000313" key="10">
    <source>
        <dbReference type="Proteomes" id="UP000001460"/>
    </source>
</evidence>
<dbReference type="InterPro" id="IPR016040">
    <property type="entry name" value="NAD(P)-bd_dom"/>
</dbReference>
<comment type="catalytic activity">
    <reaction evidence="1 7">
        <text>UDP-alpha-D-glucose = UDP-alpha-D-galactose</text>
        <dbReference type="Rhea" id="RHEA:22168"/>
        <dbReference type="ChEBI" id="CHEBI:58885"/>
        <dbReference type="ChEBI" id="CHEBI:66914"/>
        <dbReference type="EC" id="5.1.3.2"/>
    </reaction>
</comment>
<dbReference type="GeneID" id="6995285"/>
<proteinExistence type="inferred from homology"/>
<reference evidence="9" key="1">
    <citation type="submission" date="2008-06" db="EMBL/GenBank/DDBJ databases">
        <authorList>
            <person name="Lorenzi H."/>
            <person name="Inman J."/>
            <person name="Miller J."/>
            <person name="Schobel S."/>
            <person name="Amedeo P."/>
            <person name="Caler E.V."/>
            <person name="da Silva J."/>
        </authorList>
    </citation>
    <scope>NUCLEOTIDE SEQUENCE [LARGE SCALE GENOMIC DNA]</scope>
    <source>
        <strain evidence="9">RN66</strain>
    </source>
</reference>
<dbReference type="EMBL" id="DS989728">
    <property type="protein sequence ID" value="EEA06012.1"/>
    <property type="molecule type" value="Genomic_DNA"/>
</dbReference>
<evidence type="ECO:0000256" key="6">
    <source>
        <dbReference type="ARBA" id="ARBA00023235"/>
    </source>
</evidence>
<evidence type="ECO:0000313" key="9">
    <source>
        <dbReference type="EMBL" id="EEA06012.1"/>
    </source>
</evidence>
<evidence type="ECO:0000256" key="1">
    <source>
        <dbReference type="ARBA" id="ARBA00000083"/>
    </source>
</evidence>
<evidence type="ECO:0000256" key="2">
    <source>
        <dbReference type="ARBA" id="ARBA00001911"/>
    </source>
</evidence>
<dbReference type="OMA" id="GEHLICN"/>
<dbReference type="UniPathway" id="UPA00214"/>
<dbReference type="GO" id="GO:0006012">
    <property type="term" value="P:galactose metabolic process"/>
    <property type="evidence" value="ECO:0007669"/>
    <property type="project" value="UniProtKB-UniPathway"/>
</dbReference>
<dbReference type="InterPro" id="IPR005886">
    <property type="entry name" value="UDP_G4E"/>
</dbReference>
<dbReference type="NCBIfam" id="TIGR01179">
    <property type="entry name" value="galE"/>
    <property type="match status" value="1"/>
</dbReference>
<gene>
    <name evidence="9" type="ORF">CMU_017660</name>
</gene>
<protein>
    <recommendedName>
        <fullName evidence="4 7">UDP-glucose 4-epimerase</fullName>
        <ecNumber evidence="4 7">5.1.3.2</ecNumber>
    </recommendedName>
</protein>
<comment type="cofactor">
    <cofactor evidence="2 7">
        <name>NAD(+)</name>
        <dbReference type="ChEBI" id="CHEBI:57540"/>
    </cofactor>
</comment>
<keyword evidence="6 7" id="KW-0413">Isomerase</keyword>
<dbReference type="PANTHER" id="PTHR43725">
    <property type="entry name" value="UDP-GLUCOSE 4-EPIMERASE"/>
    <property type="match status" value="1"/>
</dbReference>
<evidence type="ECO:0000256" key="4">
    <source>
        <dbReference type="ARBA" id="ARBA00013189"/>
    </source>
</evidence>
<comment type="pathway">
    <text evidence="3 7">Carbohydrate metabolism; galactose metabolism.</text>
</comment>
<dbReference type="CDD" id="cd05247">
    <property type="entry name" value="UDP_G4E_1_SDR_e"/>
    <property type="match status" value="1"/>
</dbReference>
<dbReference type="eggNOG" id="KOG1371">
    <property type="taxonomic scope" value="Eukaryota"/>
</dbReference>
<organism evidence="9 10">
    <name type="scientific">Cryptosporidium muris (strain RN66)</name>
    <dbReference type="NCBI Taxonomy" id="441375"/>
    <lineage>
        <taxon>Eukaryota</taxon>
        <taxon>Sar</taxon>
        <taxon>Alveolata</taxon>
        <taxon>Apicomplexa</taxon>
        <taxon>Conoidasida</taxon>
        <taxon>Coccidia</taxon>
        <taxon>Eucoccidiorida</taxon>
        <taxon>Eimeriorina</taxon>
        <taxon>Cryptosporidiidae</taxon>
        <taxon>Cryptosporidium</taxon>
    </lineage>
</organism>
<dbReference type="GO" id="GO:0003978">
    <property type="term" value="F:UDP-glucose 4-epimerase activity"/>
    <property type="evidence" value="ECO:0007669"/>
    <property type="project" value="UniProtKB-UniRule"/>
</dbReference>
<dbReference type="Pfam" id="PF16363">
    <property type="entry name" value="GDP_Man_Dehyd"/>
    <property type="match status" value="1"/>
</dbReference>
<dbReference type="Gene3D" id="3.90.25.10">
    <property type="entry name" value="UDP-galactose 4-epimerase, domain 1"/>
    <property type="match status" value="1"/>
</dbReference>
<dbReference type="Gene3D" id="3.40.50.720">
    <property type="entry name" value="NAD(P)-binding Rossmann-like Domain"/>
    <property type="match status" value="1"/>
</dbReference>
<keyword evidence="10" id="KW-1185">Reference proteome</keyword>
<sequence length="348" mass="38771">MKTKMKILCTGGAGYIGSHTVVALVEAGYIPHILDNLSNSDIEVVKRIGQITGTTIPFFKIDIRDKDALFDLFKKEKYDAVIHFAGLKAVGVSVLQPLEYYENNVVGTIRLLEVMKEVNCRTLVFSSSATVYQPKSTSLVEDDPLGASNPYGQTKLFIETIMKDLYFSSMNLKFSILRYFNPVGCHPSCIIGESPEEPNNLLPYIQLVSIGRKPHLNIFGSDWPTPDGTGIRDYIHVMDLAEGHVKALEKLFKAPSNEKVLDIYNLGCGSGVSVLQMIKYFEEASGVEIPYYFTDRRPGDLASVVANPHKAECELNWKATRSIFDACKSSYKWQSNNPLGYSKVKSDI</sequence>
<dbReference type="EC" id="5.1.3.2" evidence="4 7"/>
<keyword evidence="7" id="KW-0119">Carbohydrate metabolism</keyword>
<comment type="similarity">
    <text evidence="7">Belongs to the NAD(P)-dependent epimerase/dehydratase family.</text>
</comment>
<dbReference type="PANTHER" id="PTHR43725:SF47">
    <property type="entry name" value="UDP-GLUCOSE 4-EPIMERASE"/>
    <property type="match status" value="1"/>
</dbReference>
<evidence type="ECO:0000256" key="5">
    <source>
        <dbReference type="ARBA" id="ARBA00023027"/>
    </source>
</evidence>
<dbReference type="STRING" id="441375.B6AD08"/>
<dbReference type="VEuPathDB" id="CryptoDB:CMU_017660"/>
<accession>B6AD08</accession>
<comment type="subunit">
    <text evidence="7">Homodimer.</text>
</comment>
<dbReference type="GO" id="GO:0005829">
    <property type="term" value="C:cytosol"/>
    <property type="evidence" value="ECO:0007669"/>
    <property type="project" value="TreeGrafter"/>
</dbReference>
<dbReference type="RefSeq" id="XP_002140361.1">
    <property type="nucleotide sequence ID" value="XM_002140325.1"/>
</dbReference>
<dbReference type="OrthoDB" id="9402762at2759"/>
<dbReference type="Proteomes" id="UP000001460">
    <property type="component" value="Unassembled WGS sequence"/>
</dbReference>
<keyword evidence="5 7" id="KW-0520">NAD</keyword>
<dbReference type="InterPro" id="IPR036291">
    <property type="entry name" value="NAD(P)-bd_dom_sf"/>
</dbReference>
<dbReference type="AlphaFoldDB" id="B6AD08"/>
<dbReference type="SUPFAM" id="SSF51735">
    <property type="entry name" value="NAD(P)-binding Rossmann-fold domains"/>
    <property type="match status" value="1"/>
</dbReference>
<evidence type="ECO:0000259" key="8">
    <source>
        <dbReference type="Pfam" id="PF16363"/>
    </source>
</evidence>
<evidence type="ECO:0000256" key="3">
    <source>
        <dbReference type="ARBA" id="ARBA00004947"/>
    </source>
</evidence>
<evidence type="ECO:0000256" key="7">
    <source>
        <dbReference type="RuleBase" id="RU366046"/>
    </source>
</evidence>
<name>B6AD08_CRYMR</name>
<feature type="domain" description="NAD(P)-binding" evidence="8">
    <location>
        <begin position="8"/>
        <end position="328"/>
    </location>
</feature>